<keyword evidence="2" id="KW-1185">Reference proteome</keyword>
<feature type="non-terminal residue" evidence="1">
    <location>
        <position position="63"/>
    </location>
</feature>
<reference evidence="1 2" key="1">
    <citation type="submission" date="2024-03" db="EMBL/GenBank/DDBJ databases">
        <authorList>
            <person name="Gkanogiannis A."/>
            <person name="Becerra Lopez-Lavalle L."/>
        </authorList>
    </citation>
    <scope>NUCLEOTIDE SEQUENCE [LARGE SCALE GENOMIC DNA]</scope>
</reference>
<evidence type="ECO:0000313" key="2">
    <source>
        <dbReference type="Proteomes" id="UP001642487"/>
    </source>
</evidence>
<dbReference type="Proteomes" id="UP001642487">
    <property type="component" value="Chromosome 11"/>
</dbReference>
<evidence type="ECO:0000313" key="1">
    <source>
        <dbReference type="EMBL" id="CAK9313909.1"/>
    </source>
</evidence>
<name>A0ABP0Y0H4_9ROSI</name>
<proteinExistence type="predicted"/>
<sequence length="63" mass="7825">QEDFRFQQDIVRLATETRVEMQLMRLEESQLELHHFEITETPCHELMYFDDEEDDEDPEPWRP</sequence>
<accession>A0ABP0Y0H4</accession>
<organism evidence="1 2">
    <name type="scientific">Citrullus colocynthis</name>
    <name type="common">colocynth</name>
    <dbReference type="NCBI Taxonomy" id="252529"/>
    <lineage>
        <taxon>Eukaryota</taxon>
        <taxon>Viridiplantae</taxon>
        <taxon>Streptophyta</taxon>
        <taxon>Embryophyta</taxon>
        <taxon>Tracheophyta</taxon>
        <taxon>Spermatophyta</taxon>
        <taxon>Magnoliopsida</taxon>
        <taxon>eudicotyledons</taxon>
        <taxon>Gunneridae</taxon>
        <taxon>Pentapetalae</taxon>
        <taxon>rosids</taxon>
        <taxon>fabids</taxon>
        <taxon>Cucurbitales</taxon>
        <taxon>Cucurbitaceae</taxon>
        <taxon>Benincaseae</taxon>
        <taxon>Citrullus</taxon>
    </lineage>
</organism>
<feature type="non-terminal residue" evidence="1">
    <location>
        <position position="1"/>
    </location>
</feature>
<gene>
    <name evidence="1" type="ORF">CITCOLO1_LOCUS5648</name>
</gene>
<dbReference type="EMBL" id="OZ021745">
    <property type="protein sequence ID" value="CAK9313909.1"/>
    <property type="molecule type" value="Genomic_DNA"/>
</dbReference>
<protein>
    <submittedName>
        <fullName evidence="1">Uncharacterized protein</fullName>
    </submittedName>
</protein>